<feature type="non-terminal residue" evidence="11">
    <location>
        <position position="1"/>
    </location>
</feature>
<evidence type="ECO:0000256" key="4">
    <source>
        <dbReference type="ARBA" id="ARBA00022692"/>
    </source>
</evidence>
<evidence type="ECO:0000256" key="1">
    <source>
        <dbReference type="ARBA" id="ARBA00004651"/>
    </source>
</evidence>
<dbReference type="InterPro" id="IPR001708">
    <property type="entry name" value="YidC/ALB3/OXA1/COX18"/>
</dbReference>
<evidence type="ECO:0000256" key="6">
    <source>
        <dbReference type="ARBA" id="ARBA00022989"/>
    </source>
</evidence>
<organism evidence="11">
    <name type="scientific">mine drainage metagenome</name>
    <dbReference type="NCBI Taxonomy" id="410659"/>
    <lineage>
        <taxon>unclassified sequences</taxon>
        <taxon>metagenomes</taxon>
        <taxon>ecological metagenomes</taxon>
    </lineage>
</organism>
<keyword evidence="5" id="KW-0653">Protein transport</keyword>
<feature type="transmembrane region" description="Helical" evidence="9">
    <location>
        <begin position="134"/>
        <end position="155"/>
    </location>
</feature>
<keyword evidence="8" id="KW-0143">Chaperone</keyword>
<keyword evidence="6 9" id="KW-1133">Transmembrane helix</keyword>
<dbReference type="InterPro" id="IPR047196">
    <property type="entry name" value="YidC_ALB_C"/>
</dbReference>
<dbReference type="PANTHER" id="PTHR12428">
    <property type="entry name" value="OXA1"/>
    <property type="match status" value="1"/>
</dbReference>
<dbReference type="GO" id="GO:0005886">
    <property type="term" value="C:plasma membrane"/>
    <property type="evidence" value="ECO:0007669"/>
    <property type="project" value="UniProtKB-SubCell"/>
</dbReference>
<dbReference type="GO" id="GO:0015031">
    <property type="term" value="P:protein transport"/>
    <property type="evidence" value="ECO:0007669"/>
    <property type="project" value="UniProtKB-KW"/>
</dbReference>
<dbReference type="GO" id="GO:0051205">
    <property type="term" value="P:protein insertion into membrane"/>
    <property type="evidence" value="ECO:0007669"/>
    <property type="project" value="TreeGrafter"/>
</dbReference>
<dbReference type="Pfam" id="PF02096">
    <property type="entry name" value="60KD_IMP"/>
    <property type="match status" value="1"/>
</dbReference>
<comment type="subcellular location">
    <subcellularLocation>
        <location evidence="1">Cell membrane</location>
        <topology evidence="1">Multi-pass membrane protein</topology>
    </subcellularLocation>
</comment>
<feature type="domain" description="Membrane insertase YidC/Oxa/ALB C-terminal" evidence="10">
    <location>
        <begin position="2"/>
        <end position="149"/>
    </location>
</feature>
<accession>T1AXZ9</accession>
<feature type="non-terminal residue" evidence="11">
    <location>
        <position position="158"/>
    </location>
</feature>
<dbReference type="AlphaFoldDB" id="T1AXZ9"/>
<protein>
    <submittedName>
        <fullName evidence="11">OxaA-like protein</fullName>
    </submittedName>
</protein>
<gene>
    <name evidence="11" type="ORF">B1A_09783</name>
</gene>
<feature type="transmembrane region" description="Helical" evidence="9">
    <location>
        <begin position="12"/>
        <end position="36"/>
    </location>
</feature>
<evidence type="ECO:0000256" key="9">
    <source>
        <dbReference type="SAM" id="Phobius"/>
    </source>
</evidence>
<reference evidence="11" key="1">
    <citation type="submission" date="2013-08" db="EMBL/GenBank/DDBJ databases">
        <authorList>
            <person name="Mendez C."/>
            <person name="Richter M."/>
            <person name="Ferrer M."/>
            <person name="Sanchez J."/>
        </authorList>
    </citation>
    <scope>NUCLEOTIDE SEQUENCE</scope>
</reference>
<reference evidence="11" key="2">
    <citation type="journal article" date="2014" name="ISME J.">
        <title>Microbial stratification in low pH oxic and suboxic macroscopic growths along an acid mine drainage.</title>
        <authorList>
            <person name="Mendez-Garcia C."/>
            <person name="Mesa V."/>
            <person name="Sprenger R.R."/>
            <person name="Richter M."/>
            <person name="Diez M.S."/>
            <person name="Solano J."/>
            <person name="Bargiela R."/>
            <person name="Golyshina O.V."/>
            <person name="Manteca A."/>
            <person name="Ramos J.L."/>
            <person name="Gallego J.R."/>
            <person name="Llorente I."/>
            <person name="Martins Dos Santos V.A."/>
            <person name="Jensen O.N."/>
            <person name="Pelaez A.I."/>
            <person name="Sanchez J."/>
            <person name="Ferrer M."/>
        </authorList>
    </citation>
    <scope>NUCLEOTIDE SEQUENCE</scope>
</reference>
<keyword evidence="4 9" id="KW-0812">Transmembrane</keyword>
<evidence type="ECO:0000256" key="5">
    <source>
        <dbReference type="ARBA" id="ARBA00022927"/>
    </source>
</evidence>
<evidence type="ECO:0000259" key="10">
    <source>
        <dbReference type="Pfam" id="PF02096"/>
    </source>
</evidence>
<dbReference type="InterPro" id="IPR028055">
    <property type="entry name" value="YidC/Oxa/ALB_C"/>
</dbReference>
<evidence type="ECO:0000256" key="7">
    <source>
        <dbReference type="ARBA" id="ARBA00023136"/>
    </source>
</evidence>
<dbReference type="EMBL" id="AUZX01006972">
    <property type="protein sequence ID" value="EQD61223.1"/>
    <property type="molecule type" value="Genomic_DNA"/>
</dbReference>
<sequence length="158" mass="17649">TIALYKRHGVNPLGQLSGCLPLLIQMPFIYALYAVIQKLSLELHGQSGFLWVAHLSEVAFKVKGGIVGHPALLIIPILAGVLTFMQSKMMMQPVRPDMSDSERQMYRVMAQTTYLMPVLIAVFALNFYQGVGLYWITQSLVMVIQVFSMMGWGGLKMP</sequence>
<evidence type="ECO:0000256" key="2">
    <source>
        <dbReference type="ARBA" id="ARBA00022448"/>
    </source>
</evidence>
<keyword evidence="2" id="KW-0813">Transport</keyword>
<dbReference type="NCBIfam" id="TIGR03592">
    <property type="entry name" value="yidC_oxa1_cterm"/>
    <property type="match status" value="1"/>
</dbReference>
<dbReference type="CDD" id="cd20070">
    <property type="entry name" value="5TM_YidC_Alb3"/>
    <property type="match status" value="1"/>
</dbReference>
<name>T1AXZ9_9ZZZZ</name>
<evidence type="ECO:0000256" key="3">
    <source>
        <dbReference type="ARBA" id="ARBA00022475"/>
    </source>
</evidence>
<dbReference type="GO" id="GO:0032977">
    <property type="term" value="F:membrane insertase activity"/>
    <property type="evidence" value="ECO:0007669"/>
    <property type="project" value="InterPro"/>
</dbReference>
<proteinExistence type="predicted"/>
<evidence type="ECO:0000256" key="8">
    <source>
        <dbReference type="ARBA" id="ARBA00023186"/>
    </source>
</evidence>
<keyword evidence="3" id="KW-1003">Cell membrane</keyword>
<comment type="caution">
    <text evidence="11">The sequence shown here is derived from an EMBL/GenBank/DDBJ whole genome shotgun (WGS) entry which is preliminary data.</text>
</comment>
<feature type="transmembrane region" description="Helical" evidence="9">
    <location>
        <begin position="106"/>
        <end position="128"/>
    </location>
</feature>
<dbReference type="PANTHER" id="PTHR12428:SF65">
    <property type="entry name" value="CYTOCHROME C OXIDASE ASSEMBLY PROTEIN COX18, MITOCHONDRIAL"/>
    <property type="match status" value="1"/>
</dbReference>
<feature type="transmembrane region" description="Helical" evidence="9">
    <location>
        <begin position="66"/>
        <end position="85"/>
    </location>
</feature>
<keyword evidence="7 9" id="KW-0472">Membrane</keyword>
<evidence type="ECO:0000313" key="11">
    <source>
        <dbReference type="EMBL" id="EQD61223.1"/>
    </source>
</evidence>